<comment type="caution">
    <text evidence="1">The sequence shown here is derived from an EMBL/GenBank/DDBJ whole genome shotgun (WGS) entry which is preliminary data.</text>
</comment>
<gene>
    <name evidence="1" type="ORF">LCGC14_2075270</name>
</gene>
<proteinExistence type="predicted"/>
<organism evidence="1">
    <name type="scientific">marine sediment metagenome</name>
    <dbReference type="NCBI Taxonomy" id="412755"/>
    <lineage>
        <taxon>unclassified sequences</taxon>
        <taxon>metagenomes</taxon>
        <taxon>ecological metagenomes</taxon>
    </lineage>
</organism>
<accession>A0A0F9EHF2</accession>
<sequence length="181" mass="20690">MGKCAHGIERFPELNRVAWLKTLPKWSVGAEIGVRAAKFSRRILRTVKPSLLWLVDCWSTQPKVPYNLSDECYLSDMRKALRRVRGEILSGVVRVVCGFSREVVELVPDKSLDWLYVDAGHTYMECHEDLCLWFKCYLGLRLPIPAFTKRSKCIAHEYVLIIHRPIHSATCGTTAFPSPLS</sequence>
<reference evidence="1" key="1">
    <citation type="journal article" date="2015" name="Nature">
        <title>Complex archaea that bridge the gap between prokaryotes and eukaryotes.</title>
        <authorList>
            <person name="Spang A."/>
            <person name="Saw J.H."/>
            <person name="Jorgensen S.L."/>
            <person name="Zaremba-Niedzwiedzka K."/>
            <person name="Martijn J."/>
            <person name="Lind A.E."/>
            <person name="van Eijk R."/>
            <person name="Schleper C."/>
            <person name="Guy L."/>
            <person name="Ettema T.J."/>
        </authorList>
    </citation>
    <scope>NUCLEOTIDE SEQUENCE</scope>
</reference>
<dbReference type="EMBL" id="LAZR01024970">
    <property type="protein sequence ID" value="KKL73399.1"/>
    <property type="molecule type" value="Genomic_DNA"/>
</dbReference>
<evidence type="ECO:0008006" key="2">
    <source>
        <dbReference type="Google" id="ProtNLM"/>
    </source>
</evidence>
<dbReference type="Pfam" id="PF13578">
    <property type="entry name" value="Methyltransf_24"/>
    <property type="match status" value="1"/>
</dbReference>
<evidence type="ECO:0000313" key="1">
    <source>
        <dbReference type="EMBL" id="KKL73399.1"/>
    </source>
</evidence>
<feature type="non-terminal residue" evidence="1">
    <location>
        <position position="181"/>
    </location>
</feature>
<dbReference type="AlphaFoldDB" id="A0A0F9EHF2"/>
<protein>
    <recommendedName>
        <fullName evidence="2">Methyltransferase domain-containing protein</fullName>
    </recommendedName>
</protein>
<name>A0A0F9EHF2_9ZZZZ</name>